<gene>
    <name evidence="1" type="ORF">MM415B03933_0011</name>
</gene>
<proteinExistence type="predicted"/>
<name>A0A6M3LIJ6_9ZZZZ</name>
<evidence type="ECO:0000313" key="1">
    <source>
        <dbReference type="EMBL" id="QJA94209.1"/>
    </source>
</evidence>
<organism evidence="1">
    <name type="scientific">viral metagenome</name>
    <dbReference type="NCBI Taxonomy" id="1070528"/>
    <lineage>
        <taxon>unclassified sequences</taxon>
        <taxon>metagenomes</taxon>
        <taxon>organismal metagenomes</taxon>
    </lineage>
</organism>
<reference evidence="1" key="1">
    <citation type="submission" date="2020-03" db="EMBL/GenBank/DDBJ databases">
        <title>The deep terrestrial virosphere.</title>
        <authorList>
            <person name="Holmfeldt K."/>
            <person name="Nilsson E."/>
            <person name="Simone D."/>
            <person name="Lopez-Fernandez M."/>
            <person name="Wu X."/>
            <person name="de Brujin I."/>
            <person name="Lundin D."/>
            <person name="Andersson A."/>
            <person name="Bertilsson S."/>
            <person name="Dopson M."/>
        </authorList>
    </citation>
    <scope>NUCLEOTIDE SEQUENCE</scope>
    <source>
        <strain evidence="1">MM415B03933</strain>
    </source>
</reference>
<dbReference type="EMBL" id="MT143212">
    <property type="protein sequence ID" value="QJA94209.1"/>
    <property type="molecule type" value="Genomic_DNA"/>
</dbReference>
<accession>A0A6M3LIJ6</accession>
<sequence length="68" mass="8263">MRTSKRKLREICDNNDVQLRKRKEQGRIVYSLHGFLANIQAVVREIEGYWIERATSGYYLYRDDLLWK</sequence>
<dbReference type="AlphaFoldDB" id="A0A6M3LIJ6"/>
<protein>
    <submittedName>
        <fullName evidence="1">Uncharacterized protein</fullName>
    </submittedName>
</protein>